<dbReference type="OrthoDB" id="9801573at2"/>
<proteinExistence type="predicted"/>
<name>A0A5R9L5Y8_9BACT</name>
<dbReference type="PANTHER" id="PTHR45947">
    <property type="entry name" value="SULFOQUINOVOSYL TRANSFERASE SQD2"/>
    <property type="match status" value="1"/>
</dbReference>
<dbReference type="GO" id="GO:0016757">
    <property type="term" value="F:glycosyltransferase activity"/>
    <property type="evidence" value="ECO:0007669"/>
    <property type="project" value="InterPro"/>
</dbReference>
<dbReference type="Proteomes" id="UP000306402">
    <property type="component" value="Unassembled WGS sequence"/>
</dbReference>
<dbReference type="Pfam" id="PF00534">
    <property type="entry name" value="Glycos_transf_1"/>
    <property type="match status" value="1"/>
</dbReference>
<dbReference type="RefSeq" id="WP_138365185.1">
    <property type="nucleotide sequence ID" value="NZ_VCEJ01000002.1"/>
</dbReference>
<evidence type="ECO:0000259" key="1">
    <source>
        <dbReference type="Pfam" id="PF00534"/>
    </source>
</evidence>
<keyword evidence="2" id="KW-0808">Transferase</keyword>
<dbReference type="Gene3D" id="3.40.50.2000">
    <property type="entry name" value="Glycogen Phosphorylase B"/>
    <property type="match status" value="2"/>
</dbReference>
<comment type="caution">
    <text evidence="2">The sequence shown here is derived from an EMBL/GenBank/DDBJ whole genome shotgun (WGS) entry which is preliminary data.</text>
</comment>
<dbReference type="PANTHER" id="PTHR45947:SF3">
    <property type="entry name" value="SULFOQUINOVOSYL TRANSFERASE SQD2"/>
    <property type="match status" value="1"/>
</dbReference>
<gene>
    <name evidence="2" type="ORF">FEN17_10455</name>
</gene>
<sequence length="353" mass="39889">MKILLVAGPFISLREPYNGGTEAFIVEHANALVRLGHTVDVIAKDADEKNLFQVIEFHESPLSMKDDSYRPCPEWLGQQHYQTLQYGIFNASRYDVIHYNAFIPEIYAVGALHNTPSVLTLHLPPTEKFVLMYQFFIKQANVLPIGISKRMSQQWKAVLSKEVEVILNGIPLEKWQLQSRNADGYLLWSGRIAKEKNLEAAIQLANYLKRPLKIVGSIFDKAYFQDHIQPQLNQHIEYLGHATQQQLGKLVAGASAFLATAVWEEPFGLSTVEMLASGLPVVGFYTAIPPELRNEKVSIAVDSHDWRDLIAPLEMVRKSEPEACRDFAATFDLKNTAAAYVHVYERIAQKVVK</sequence>
<dbReference type="InterPro" id="IPR001296">
    <property type="entry name" value="Glyco_trans_1"/>
</dbReference>
<keyword evidence="3" id="KW-1185">Reference proteome</keyword>
<dbReference type="AlphaFoldDB" id="A0A5R9L5Y8"/>
<protein>
    <submittedName>
        <fullName evidence="2">Glycosyltransferase family 4 protein</fullName>
    </submittedName>
</protein>
<feature type="domain" description="Glycosyl transferase family 1" evidence="1">
    <location>
        <begin position="173"/>
        <end position="326"/>
    </location>
</feature>
<organism evidence="2 3">
    <name type="scientific">Dyadobacter luticola</name>
    <dbReference type="NCBI Taxonomy" id="1979387"/>
    <lineage>
        <taxon>Bacteria</taxon>
        <taxon>Pseudomonadati</taxon>
        <taxon>Bacteroidota</taxon>
        <taxon>Cytophagia</taxon>
        <taxon>Cytophagales</taxon>
        <taxon>Spirosomataceae</taxon>
        <taxon>Dyadobacter</taxon>
    </lineage>
</organism>
<dbReference type="EMBL" id="VCEJ01000002">
    <property type="protein sequence ID" value="TLV03976.1"/>
    <property type="molecule type" value="Genomic_DNA"/>
</dbReference>
<dbReference type="InterPro" id="IPR050194">
    <property type="entry name" value="Glycosyltransferase_grp1"/>
</dbReference>
<accession>A0A5R9L5Y8</accession>
<dbReference type="SUPFAM" id="SSF53756">
    <property type="entry name" value="UDP-Glycosyltransferase/glycogen phosphorylase"/>
    <property type="match status" value="1"/>
</dbReference>
<reference evidence="2 3" key="1">
    <citation type="submission" date="2019-05" db="EMBL/GenBank/DDBJ databases">
        <authorList>
            <person name="Qu J.-H."/>
        </authorList>
    </citation>
    <scope>NUCLEOTIDE SEQUENCE [LARGE SCALE GENOMIC DNA]</scope>
    <source>
        <strain evidence="2 3">T17</strain>
    </source>
</reference>
<evidence type="ECO:0000313" key="3">
    <source>
        <dbReference type="Proteomes" id="UP000306402"/>
    </source>
</evidence>
<evidence type="ECO:0000313" key="2">
    <source>
        <dbReference type="EMBL" id="TLV03976.1"/>
    </source>
</evidence>